<accession>A0A8S9A1Z4</accession>
<comment type="caution">
    <text evidence="2">The sequence shown here is derived from an EMBL/GenBank/DDBJ whole genome shotgun (WGS) entry which is preliminary data.</text>
</comment>
<dbReference type="Proteomes" id="UP000433876">
    <property type="component" value="Unassembled WGS sequence"/>
</dbReference>
<dbReference type="GO" id="GO:0005634">
    <property type="term" value="C:nucleus"/>
    <property type="evidence" value="ECO:0007669"/>
    <property type="project" value="TreeGrafter"/>
</dbReference>
<evidence type="ECO:0008006" key="4">
    <source>
        <dbReference type="Google" id="ProtNLM"/>
    </source>
</evidence>
<dbReference type="GO" id="GO:0031267">
    <property type="term" value="F:small GTPase binding"/>
    <property type="evidence" value="ECO:0007669"/>
    <property type="project" value="TreeGrafter"/>
</dbReference>
<feature type="compositionally biased region" description="Basic and acidic residues" evidence="1">
    <location>
        <begin position="190"/>
        <end position="199"/>
    </location>
</feature>
<feature type="compositionally biased region" description="Polar residues" evidence="1">
    <location>
        <begin position="296"/>
        <end position="322"/>
    </location>
</feature>
<dbReference type="GO" id="GO:0005085">
    <property type="term" value="F:guanyl-nucleotide exchange factor activity"/>
    <property type="evidence" value="ECO:0007669"/>
    <property type="project" value="TreeGrafter"/>
</dbReference>
<evidence type="ECO:0000313" key="3">
    <source>
        <dbReference type="Proteomes" id="UP000433876"/>
    </source>
</evidence>
<dbReference type="Gene3D" id="3.40.50.1010">
    <property type="entry name" value="5'-nuclease"/>
    <property type="match status" value="1"/>
</dbReference>
<dbReference type="AlphaFoldDB" id="A0A8S9A1Z4"/>
<dbReference type="OMA" id="FRICEQP"/>
<feature type="compositionally biased region" description="Basic and acidic residues" evidence="1">
    <location>
        <begin position="226"/>
        <end position="245"/>
    </location>
</feature>
<reference evidence="2 3" key="1">
    <citation type="submission" date="2017-07" db="EMBL/GenBank/DDBJ databases">
        <title>Genome sequence of the Sordaria macrospora wild type strain R19027.</title>
        <authorList>
            <person name="Nowrousian M."/>
            <person name="Teichert I."/>
            <person name="Kueck U."/>
        </authorList>
    </citation>
    <scope>NUCLEOTIDE SEQUENCE [LARGE SCALE GENOMIC DNA]</scope>
    <source>
        <strain evidence="2 3">R19027</strain>
        <tissue evidence="2">Mycelium</tissue>
    </source>
</reference>
<evidence type="ECO:0000313" key="2">
    <source>
        <dbReference type="EMBL" id="KAA8636183.1"/>
    </source>
</evidence>
<feature type="compositionally biased region" description="Low complexity" evidence="1">
    <location>
        <begin position="256"/>
        <end position="284"/>
    </location>
</feature>
<protein>
    <recommendedName>
        <fullName evidence="4">NYN domain-containing protein</fullName>
    </recommendedName>
</protein>
<feature type="region of interest" description="Disordered" evidence="1">
    <location>
        <begin position="166"/>
        <end position="199"/>
    </location>
</feature>
<dbReference type="VEuPathDB" id="FungiDB:SMAC_03529"/>
<dbReference type="GO" id="GO:0006606">
    <property type="term" value="P:protein import into nucleus"/>
    <property type="evidence" value="ECO:0007669"/>
    <property type="project" value="TreeGrafter"/>
</dbReference>
<evidence type="ECO:0000256" key="1">
    <source>
        <dbReference type="SAM" id="MobiDB-lite"/>
    </source>
</evidence>
<dbReference type="EMBL" id="NMPR01000006">
    <property type="protein sequence ID" value="KAA8636183.1"/>
    <property type="molecule type" value="Genomic_DNA"/>
</dbReference>
<name>A0A8S9A1Z4_SORMA</name>
<dbReference type="CDD" id="cd18724">
    <property type="entry name" value="PIN_LabA-like"/>
    <property type="match status" value="1"/>
</dbReference>
<dbReference type="PANTHER" id="PTHR15837">
    <property type="entry name" value="RAN GUANINE NUCLEOTIDE RELEASE FACTOR"/>
    <property type="match status" value="1"/>
</dbReference>
<proteinExistence type="predicted"/>
<feature type="compositionally biased region" description="Basic residues" evidence="1">
    <location>
        <begin position="167"/>
        <end position="178"/>
    </location>
</feature>
<sequence>MATSFFGRNEPEGRRLGSDFSLVAKWGESYFQRISSLAVPVARLSPADQETLFSNTTCEFRICEQPDMTVKLETVPHSQVLEPPNWDDFRKTADPEVVAMMSHPKYAELVRKHEEMDKLVEDSEPEAARIYWAFRNKAGNAGCDREAADAYAQQAANDYITQAGHSLMRKRKEQRRASQRQSALSLKATKQSERTARYPKSVDEIEAAIIQAIKESKHNPATPAARKKDLKIDPRAAPTGKDERSPTPTTSPLHGSDTSARSARSALSDSPPSSHSTPSPTLLPKPAITILKRPQPRSNTKVGNSSGNTASPTPFASINTPKSAPLPSMGSVAGFTYMNPNGPFIGTPPMYSPGNLVPLASPYPYPFVYAGNVHYGPVVNGHVMANYTLPWTSPATPIAANLDENRTASPRTASKQLNGSGKAAVETILPRPENQYQVAKSQPYSNITCYEVKHPFPGTGDILPAYWTTKEDKACLLFDKLAGLRTKDKKVQKEYTSGTNAGPSNTIHVFVDLSNIVIGFYDTMKKSRGFSPQKRLKVPFSFKNFDTILTRGRKVEKRVVAGSVSNHSYRRPDYMTEAAELKYEMCILSRVAKPFSSDASKKSKKYSRRSEGSGDGLESRTEQCVDELLHLKILQSALDVPNPGTMVLATGDAACAEYSDGFKKNTERALARGWRIELYGWKDNIARDWRDPEFTSRWGSRFRIIELDDFCEELLDLTVKSLGKSQ</sequence>
<feature type="region of interest" description="Disordered" evidence="1">
    <location>
        <begin position="214"/>
        <end position="323"/>
    </location>
</feature>
<dbReference type="InterPro" id="IPR007681">
    <property type="entry name" value="Mog1"/>
</dbReference>
<organism evidence="2 3">
    <name type="scientific">Sordaria macrospora</name>
    <dbReference type="NCBI Taxonomy" id="5147"/>
    <lineage>
        <taxon>Eukaryota</taxon>
        <taxon>Fungi</taxon>
        <taxon>Dikarya</taxon>
        <taxon>Ascomycota</taxon>
        <taxon>Pezizomycotina</taxon>
        <taxon>Sordariomycetes</taxon>
        <taxon>Sordariomycetidae</taxon>
        <taxon>Sordariales</taxon>
        <taxon>Sordariaceae</taxon>
        <taxon>Sordaria</taxon>
    </lineage>
</organism>
<gene>
    <name evidence="2" type="ORF">SMACR_03529</name>
</gene>
<dbReference type="PANTHER" id="PTHR15837:SF5">
    <property type="entry name" value="NYN DOMAIN-CONTAINING PROTEIN"/>
    <property type="match status" value="1"/>
</dbReference>